<feature type="compositionally biased region" description="Basic and acidic residues" evidence="7">
    <location>
        <begin position="69"/>
        <end position="83"/>
    </location>
</feature>
<keyword evidence="3" id="KW-0808">Transferase</keyword>
<evidence type="ECO:0000256" key="1">
    <source>
        <dbReference type="ARBA" id="ARBA00005017"/>
    </source>
</evidence>
<dbReference type="STRING" id="1890683.A0A427Y7W6"/>
<dbReference type="Proteomes" id="UP000279259">
    <property type="component" value="Unassembled WGS sequence"/>
</dbReference>
<organism evidence="8 9">
    <name type="scientific">Saitozyma podzolica</name>
    <dbReference type="NCBI Taxonomy" id="1890683"/>
    <lineage>
        <taxon>Eukaryota</taxon>
        <taxon>Fungi</taxon>
        <taxon>Dikarya</taxon>
        <taxon>Basidiomycota</taxon>
        <taxon>Agaricomycotina</taxon>
        <taxon>Tremellomycetes</taxon>
        <taxon>Tremellales</taxon>
        <taxon>Trimorphomycetaceae</taxon>
        <taxon>Saitozyma</taxon>
    </lineage>
</organism>
<dbReference type="SUPFAM" id="SSF54211">
    <property type="entry name" value="Ribosomal protein S5 domain 2-like"/>
    <property type="match status" value="2"/>
</dbReference>
<evidence type="ECO:0000313" key="9">
    <source>
        <dbReference type="Proteomes" id="UP000279259"/>
    </source>
</evidence>
<keyword evidence="9" id="KW-1185">Reference proteome</keyword>
<comment type="caution">
    <text evidence="8">The sequence shown here is derived from an EMBL/GenBank/DDBJ whole genome shotgun (WGS) entry which is preliminary data.</text>
</comment>
<evidence type="ECO:0000256" key="4">
    <source>
        <dbReference type="ARBA" id="ARBA00022741"/>
    </source>
</evidence>
<protein>
    <recommendedName>
        <fullName evidence="2">phosphomevalonate kinase</fullName>
        <ecNumber evidence="2">2.7.4.2</ecNumber>
    </recommendedName>
</protein>
<dbReference type="InterPro" id="IPR035102">
    <property type="entry name" value="Phosphomevalonate_kinase"/>
</dbReference>
<dbReference type="GO" id="GO:0004631">
    <property type="term" value="F:phosphomevalonate kinase activity"/>
    <property type="evidence" value="ECO:0007669"/>
    <property type="project" value="UniProtKB-EC"/>
</dbReference>
<feature type="compositionally biased region" description="Basic and acidic residues" evidence="7">
    <location>
        <begin position="117"/>
        <end position="126"/>
    </location>
</feature>
<keyword evidence="6" id="KW-0067">ATP-binding</keyword>
<dbReference type="InterPro" id="IPR014721">
    <property type="entry name" value="Ribsml_uS5_D2-typ_fold_subgr"/>
</dbReference>
<evidence type="ECO:0000256" key="2">
    <source>
        <dbReference type="ARBA" id="ARBA00012958"/>
    </source>
</evidence>
<dbReference type="GO" id="GO:0010142">
    <property type="term" value="P:farnesyl diphosphate biosynthetic process, mevalonate pathway"/>
    <property type="evidence" value="ECO:0007669"/>
    <property type="project" value="TreeGrafter"/>
</dbReference>
<evidence type="ECO:0000256" key="5">
    <source>
        <dbReference type="ARBA" id="ARBA00022777"/>
    </source>
</evidence>
<reference evidence="8 9" key="1">
    <citation type="submission" date="2018-11" db="EMBL/GenBank/DDBJ databases">
        <title>Genome sequence of Saitozyma podzolica DSM 27192.</title>
        <authorList>
            <person name="Aliyu H."/>
            <person name="Gorte O."/>
            <person name="Ochsenreither K."/>
        </authorList>
    </citation>
    <scope>NUCLEOTIDE SEQUENCE [LARGE SCALE GENOMIC DNA]</scope>
    <source>
        <strain evidence="8 9">DSM 27192</strain>
    </source>
</reference>
<sequence length="805" mass="85784">MTVPPGSPRTTVVSSPGKVLVAGGYLVLEPQYRGLVIATSSRFYCVVRDYHDAPGTGNNGNAEDVEDGVEGRDNVANDTRDTDSAPIVVRAGQFPAESSTWRYRLSLEQPSSSATQEKQKEKEKMSRSATQGEEEKEEPSHPSIILAPLDASKRNKFVEITLSRTLALAWEMIAAGPAQAAGVGKGTTDTGVAGSIDADADVAAGRELLRRLRGEGRACHLVMLADNDFYSQREQVSATRRFIFRLAFDEVLSERLGGDAPENPLPLAAASLPLRLSSLAALPPFHSLPRPITSTNKTGLGSSAALVTSLVAGLLSHLSLIDLNPASTPMTTTTATATATPQPVPTPSRSLDLVHSLAQLAHCLAQGKVGSGFDVSSAVYGSHLYRRFSPSILTPLMDAPISPIVLPSRSGRGSGATESARVGEAGAAGIRGTGSLISALDPSSWDQETVPSRLPRGIRMMLADVDAGTDTPSFVSRVLTFRKENRAEGQRLWDSLERSNGSVAEAIAGLVRLEGSEGYDEALRRAAEKKIDEVSEFRGSARGISATMWRDHLCDCQVVHGQGDRAAVKRVGRPLNSNWRPAIPPRRGPFGESSVAAHQVQIVLQHHLHGSHSLRAASHTSVTPYYRPRVESGFCVVPRIAPLTAPVQTTRAHLRALSAASGVPVEPPEQTRLLDQCSALPGVIGGGVPGGERGDSFMIRRDLARRRGDAEPYGLARLGRSLVELAVGSVYPAVQALLHPISHPYVSSCPPIFLPSPSSSAVLYQTCSIPLLPLIPLSPAWSSCVPHPRDRYRATVIVIVTVASR</sequence>
<dbReference type="AlphaFoldDB" id="A0A427Y7W6"/>
<dbReference type="EMBL" id="RSCD01000018">
    <property type="protein sequence ID" value="RSH87167.1"/>
    <property type="molecule type" value="Genomic_DNA"/>
</dbReference>
<evidence type="ECO:0000256" key="3">
    <source>
        <dbReference type="ARBA" id="ARBA00022679"/>
    </source>
</evidence>
<keyword evidence="5 8" id="KW-0418">Kinase</keyword>
<dbReference type="PANTHER" id="PTHR31814:SF2">
    <property type="entry name" value="PHOSPHOMEVALONATE KINASE"/>
    <property type="match status" value="1"/>
</dbReference>
<dbReference type="EC" id="2.7.4.2" evidence="2"/>
<dbReference type="GO" id="GO:0006696">
    <property type="term" value="P:ergosterol biosynthetic process"/>
    <property type="evidence" value="ECO:0007669"/>
    <property type="project" value="TreeGrafter"/>
</dbReference>
<dbReference type="InterPro" id="IPR020568">
    <property type="entry name" value="Ribosomal_Su5_D2-typ_SF"/>
</dbReference>
<dbReference type="GO" id="GO:0005524">
    <property type="term" value="F:ATP binding"/>
    <property type="evidence" value="ECO:0007669"/>
    <property type="project" value="UniProtKB-KW"/>
</dbReference>
<evidence type="ECO:0000256" key="7">
    <source>
        <dbReference type="SAM" id="MobiDB-lite"/>
    </source>
</evidence>
<dbReference type="GO" id="GO:0019287">
    <property type="term" value="P:isopentenyl diphosphate biosynthetic process, mevalonate pathway"/>
    <property type="evidence" value="ECO:0007669"/>
    <property type="project" value="TreeGrafter"/>
</dbReference>
<evidence type="ECO:0000256" key="6">
    <source>
        <dbReference type="ARBA" id="ARBA00022840"/>
    </source>
</evidence>
<name>A0A427Y7W6_9TREE</name>
<accession>A0A427Y7W6</accession>
<keyword evidence="4" id="KW-0547">Nucleotide-binding</keyword>
<dbReference type="PANTHER" id="PTHR31814">
    <property type="match status" value="1"/>
</dbReference>
<comment type="pathway">
    <text evidence="1">Isoprenoid biosynthesis; isopentenyl diphosphate biosynthesis via mevalonate pathway; isopentenyl diphosphate from (R)-mevalonate: step 2/3.</text>
</comment>
<feature type="region of interest" description="Disordered" evidence="7">
    <location>
        <begin position="102"/>
        <end position="147"/>
    </location>
</feature>
<evidence type="ECO:0000313" key="8">
    <source>
        <dbReference type="EMBL" id="RSH87167.1"/>
    </source>
</evidence>
<feature type="region of interest" description="Disordered" evidence="7">
    <location>
        <begin position="51"/>
        <end position="86"/>
    </location>
</feature>
<proteinExistence type="predicted"/>
<dbReference type="OrthoDB" id="10262935at2759"/>
<dbReference type="Gene3D" id="3.30.230.10">
    <property type="match status" value="2"/>
</dbReference>
<gene>
    <name evidence="8" type="primary">ERG8</name>
    <name evidence="8" type="ORF">EHS25_003658</name>
</gene>
<dbReference type="GO" id="GO:0005777">
    <property type="term" value="C:peroxisome"/>
    <property type="evidence" value="ECO:0007669"/>
    <property type="project" value="TreeGrafter"/>
</dbReference>